<dbReference type="Proteomes" id="UP000288805">
    <property type="component" value="Unassembled WGS sequence"/>
</dbReference>
<feature type="domain" description="HP" evidence="2">
    <location>
        <begin position="46"/>
        <end position="111"/>
    </location>
</feature>
<dbReference type="EMBL" id="QGNW01000037">
    <property type="protein sequence ID" value="RVX09574.1"/>
    <property type="molecule type" value="Genomic_DNA"/>
</dbReference>
<organism evidence="3 4">
    <name type="scientific">Vitis vinifera</name>
    <name type="common">Grape</name>
    <dbReference type="NCBI Taxonomy" id="29760"/>
    <lineage>
        <taxon>Eukaryota</taxon>
        <taxon>Viridiplantae</taxon>
        <taxon>Streptophyta</taxon>
        <taxon>Embryophyta</taxon>
        <taxon>Tracheophyta</taxon>
        <taxon>Spermatophyta</taxon>
        <taxon>Magnoliopsida</taxon>
        <taxon>eudicotyledons</taxon>
        <taxon>Gunneridae</taxon>
        <taxon>Pentapetalae</taxon>
        <taxon>rosids</taxon>
        <taxon>Vitales</taxon>
        <taxon>Vitaceae</taxon>
        <taxon>Viteae</taxon>
        <taxon>Vitis</taxon>
    </lineage>
</organism>
<evidence type="ECO:0000259" key="2">
    <source>
        <dbReference type="PROSITE" id="PS51089"/>
    </source>
</evidence>
<dbReference type="GO" id="GO:0007010">
    <property type="term" value="P:cytoskeleton organization"/>
    <property type="evidence" value="ECO:0007669"/>
    <property type="project" value="InterPro"/>
</dbReference>
<proteinExistence type="predicted"/>
<dbReference type="InterPro" id="IPR051618">
    <property type="entry name" value="Actin-binding_LIM"/>
</dbReference>
<protein>
    <submittedName>
        <fullName evidence="3">Villin-2</fullName>
    </submittedName>
</protein>
<dbReference type="Pfam" id="PF02209">
    <property type="entry name" value="VHP"/>
    <property type="match status" value="1"/>
</dbReference>
<dbReference type="SMART" id="SM00153">
    <property type="entry name" value="VHP"/>
    <property type="match status" value="1"/>
</dbReference>
<dbReference type="InterPro" id="IPR003128">
    <property type="entry name" value="Villin_headpiece"/>
</dbReference>
<dbReference type="PANTHER" id="PTHR24213">
    <property type="entry name" value="ACTIN-BINDING LIM PROTEIN"/>
    <property type="match status" value="1"/>
</dbReference>
<dbReference type="Gene3D" id="1.10.950.10">
    <property type="entry name" value="Villin headpiece domain"/>
    <property type="match status" value="1"/>
</dbReference>
<feature type="region of interest" description="Disordered" evidence="1">
    <location>
        <begin position="1"/>
        <end position="58"/>
    </location>
</feature>
<dbReference type="InterPro" id="IPR036886">
    <property type="entry name" value="Villin_headpiece_dom_sf"/>
</dbReference>
<evidence type="ECO:0000256" key="1">
    <source>
        <dbReference type="SAM" id="MobiDB-lite"/>
    </source>
</evidence>
<dbReference type="GO" id="GO:0003779">
    <property type="term" value="F:actin binding"/>
    <property type="evidence" value="ECO:0007669"/>
    <property type="project" value="InterPro"/>
</dbReference>
<dbReference type="PANTHER" id="PTHR24213:SF9">
    <property type="entry name" value="UNCOORDINATED 115A, ISOFORM B-RELATED"/>
    <property type="match status" value="1"/>
</dbReference>
<comment type="caution">
    <text evidence="3">The sequence shown here is derived from an EMBL/GenBank/DDBJ whole genome shotgun (WGS) entry which is preliminary data.</text>
</comment>
<evidence type="ECO:0000313" key="3">
    <source>
        <dbReference type="EMBL" id="RVX09574.1"/>
    </source>
</evidence>
<gene>
    <name evidence="3" type="primary">VLN2_2</name>
    <name evidence="3" type="ORF">CK203_012405</name>
</gene>
<reference evidence="3 4" key="1">
    <citation type="journal article" date="2018" name="PLoS Genet.">
        <title>Population sequencing reveals clonal diversity and ancestral inbreeding in the grapevine cultivar Chardonnay.</title>
        <authorList>
            <person name="Roach M.J."/>
            <person name="Johnson D.L."/>
            <person name="Bohlmann J."/>
            <person name="van Vuuren H.J."/>
            <person name="Jones S.J."/>
            <person name="Pretorius I.S."/>
            <person name="Schmidt S.A."/>
            <person name="Borneman A.R."/>
        </authorList>
    </citation>
    <scope>NUCLEOTIDE SEQUENCE [LARGE SCALE GENOMIC DNA]</scope>
    <source>
        <strain evidence="4">cv. Chardonnay</strain>
        <tissue evidence="3">Leaf</tissue>
    </source>
</reference>
<sequence length="111" mass="12376">MAVSETEDSQGVSDANENEGAAAVPESNGEDSAPKREEQQDDIGTEAGQSTFSYDQLKAKSENPVTGIDFKRREAYLSDEEFQTVLGMTKDAFYKLPKWKQDMTKKKVDLF</sequence>
<dbReference type="AlphaFoldDB" id="A0A438JKV3"/>
<dbReference type="SUPFAM" id="SSF47050">
    <property type="entry name" value="VHP, Villin headpiece domain"/>
    <property type="match status" value="1"/>
</dbReference>
<dbReference type="OrthoDB" id="6375767at2759"/>
<dbReference type="PROSITE" id="PS51089">
    <property type="entry name" value="HP"/>
    <property type="match status" value="1"/>
</dbReference>
<evidence type="ECO:0000313" key="4">
    <source>
        <dbReference type="Proteomes" id="UP000288805"/>
    </source>
</evidence>
<accession>A0A438JKV3</accession>
<name>A0A438JKV3_VITVI</name>